<accession>A0A086IYV5</accession>
<dbReference type="AlphaFoldDB" id="A0A086IYV5"/>
<sequence length="129" mass="14209">IGHVAHDGRMHRIVGHPEVHLLEIVERHPVPERGQDSHRDQLKVVLVEADREDDRVGDQEGPEPDEDGHLRALQPHPDGGIEQLRAAGEIARVARPYATRGGVRQMDRTAIVADVSPGHGTAASGCRWR</sequence>
<evidence type="ECO:0000256" key="1">
    <source>
        <dbReference type="SAM" id="MobiDB-lite"/>
    </source>
</evidence>
<comment type="caution">
    <text evidence="2">The sequence shown here is derived from an EMBL/GenBank/DDBJ whole genome shotgun (WGS) entry which is preliminary data.</text>
</comment>
<protein>
    <submittedName>
        <fullName evidence="2">Uncharacterized protein</fullName>
    </submittedName>
</protein>
<reference evidence="2 3" key="1">
    <citation type="journal article" date="2014" name="Genome Announc.">
        <title>Genome Sequence of the Microsporidian Species Nematocida sp1 Strain ERTm6 (ATCC PRA-372).</title>
        <authorList>
            <person name="Bakowski M.A."/>
            <person name="Priest M."/>
            <person name="Young S."/>
            <person name="Cuomo C.A."/>
            <person name="Troemel E.R."/>
        </authorList>
    </citation>
    <scope>NUCLEOTIDE SEQUENCE [LARGE SCALE GENOMIC DNA]</scope>
    <source>
        <strain evidence="2 3">ERTm6</strain>
    </source>
</reference>
<feature type="region of interest" description="Disordered" evidence="1">
    <location>
        <begin position="48"/>
        <end position="80"/>
    </location>
</feature>
<evidence type="ECO:0000313" key="3">
    <source>
        <dbReference type="Proteomes" id="UP000054524"/>
    </source>
</evidence>
<organism evidence="2 3">
    <name type="scientific">Nematocida ausubeli (strain ATCC PRA-371 / ERTm2)</name>
    <name type="common">Nematode killer fungus</name>
    <dbReference type="NCBI Taxonomy" id="1913371"/>
    <lineage>
        <taxon>Eukaryota</taxon>
        <taxon>Fungi</taxon>
        <taxon>Fungi incertae sedis</taxon>
        <taxon>Microsporidia</taxon>
        <taxon>Nematocida</taxon>
    </lineage>
</organism>
<gene>
    <name evidence="2" type="ORF">NESG_02486</name>
</gene>
<keyword evidence="3" id="KW-1185">Reference proteome</keyword>
<feature type="non-terminal residue" evidence="2">
    <location>
        <position position="1"/>
    </location>
</feature>
<dbReference type="Proteomes" id="UP000054524">
    <property type="component" value="Unassembled WGS sequence"/>
</dbReference>
<evidence type="ECO:0000313" key="2">
    <source>
        <dbReference type="EMBL" id="KFG25073.1"/>
    </source>
</evidence>
<dbReference type="EMBL" id="AKIJ01000019">
    <property type="protein sequence ID" value="KFG25073.1"/>
    <property type="molecule type" value="Genomic_DNA"/>
</dbReference>
<dbReference type="RefSeq" id="XP_052903628.1">
    <property type="nucleotide sequence ID" value="XM_053050087.1"/>
</dbReference>
<dbReference type="GeneID" id="77677459"/>
<name>A0A086IYV5_NEMA1</name>
<dbReference type="HOGENOM" id="CLU_1953972_0_0_1"/>
<proteinExistence type="predicted"/>
<feature type="compositionally biased region" description="Basic and acidic residues" evidence="1">
    <location>
        <begin position="48"/>
        <end position="58"/>
    </location>
</feature>